<sequence>MSSSAYLFDDVLTEILLRLPPECVLRSRAVSRRWRPITTCPAFVEAYSRRRPLELLAYPDGYRIGSGAKNALARRHDPPPPPVPRPAAPRRFLRRPPAVLAAPQEVPSLQPGHAAMGRPAVADATAPPAARCWQRRRGTRPQVVLLHPFHRRLGPVAEGCSNSFTSACVAIRGTLYWSRHPEAGGSGDVVAFDTVSEAFRLIPSPPLAGHHLRTFEMDGRLAVSAAEAHSRRMDVWALEDGGGGEKWACLLRVDLPAPWRRAGWYPSYEAVAVLGGGLLVVAGAGWVVLYDVKGKRTVSRADLSGSVGNMSRCLFRESLVTLPEADARPCPRAVPDGSTPSYGGNKFGGTWIVSNEH</sequence>
<dbReference type="SUPFAM" id="SSF81383">
    <property type="entry name" value="F-box domain"/>
    <property type="match status" value="1"/>
</dbReference>
<dbReference type="EMBL" id="CM009749">
    <property type="protein sequence ID" value="PUZ73940.1"/>
    <property type="molecule type" value="Genomic_DNA"/>
</dbReference>
<dbReference type="InterPro" id="IPR013187">
    <property type="entry name" value="F-box-assoc_dom_typ3"/>
</dbReference>
<dbReference type="Proteomes" id="UP000244336">
    <property type="component" value="Chromosome 1"/>
</dbReference>
<proteinExistence type="predicted"/>
<dbReference type="Pfam" id="PF00646">
    <property type="entry name" value="F-box"/>
    <property type="match status" value="1"/>
</dbReference>
<organism evidence="5 6">
    <name type="scientific">Panicum hallii var. hallii</name>
    <dbReference type="NCBI Taxonomy" id="1504633"/>
    <lineage>
        <taxon>Eukaryota</taxon>
        <taxon>Viridiplantae</taxon>
        <taxon>Streptophyta</taxon>
        <taxon>Embryophyta</taxon>
        <taxon>Tracheophyta</taxon>
        <taxon>Spermatophyta</taxon>
        <taxon>Magnoliopsida</taxon>
        <taxon>Liliopsida</taxon>
        <taxon>Poales</taxon>
        <taxon>Poaceae</taxon>
        <taxon>PACMAD clade</taxon>
        <taxon>Panicoideae</taxon>
        <taxon>Panicodae</taxon>
        <taxon>Paniceae</taxon>
        <taxon>Panicinae</taxon>
        <taxon>Panicum</taxon>
        <taxon>Panicum sect. Panicum</taxon>
    </lineage>
</organism>
<feature type="region of interest" description="Disordered" evidence="1">
    <location>
        <begin position="71"/>
        <end position="90"/>
    </location>
</feature>
<evidence type="ECO:0000313" key="6">
    <source>
        <dbReference type="Proteomes" id="UP000244336"/>
    </source>
</evidence>
<evidence type="ECO:0000256" key="2">
    <source>
        <dbReference type="SAM" id="Phobius"/>
    </source>
</evidence>
<dbReference type="PANTHER" id="PTHR31672">
    <property type="entry name" value="BNACNNG10540D PROTEIN"/>
    <property type="match status" value="1"/>
</dbReference>
<gene>
    <name evidence="5" type="ORF">GQ55_1G026100</name>
</gene>
<dbReference type="AlphaFoldDB" id="A0A2T7F1H4"/>
<evidence type="ECO:0000256" key="1">
    <source>
        <dbReference type="SAM" id="MobiDB-lite"/>
    </source>
</evidence>
<reference evidence="5 6" key="1">
    <citation type="submission" date="2018-04" db="EMBL/GenBank/DDBJ databases">
        <title>WGS assembly of Panicum hallii var. hallii HAL2.</title>
        <authorList>
            <person name="Lovell J."/>
            <person name="Jenkins J."/>
            <person name="Lowry D."/>
            <person name="Mamidi S."/>
            <person name="Sreedasyam A."/>
            <person name="Weng X."/>
            <person name="Barry K."/>
            <person name="Bonette J."/>
            <person name="Campitelli B."/>
            <person name="Daum C."/>
            <person name="Gordon S."/>
            <person name="Gould B."/>
            <person name="Lipzen A."/>
            <person name="MacQueen A."/>
            <person name="Palacio-Mejia J."/>
            <person name="Plott C."/>
            <person name="Shakirov E."/>
            <person name="Shu S."/>
            <person name="Yoshinaga Y."/>
            <person name="Zane M."/>
            <person name="Rokhsar D."/>
            <person name="Grimwood J."/>
            <person name="Schmutz J."/>
            <person name="Juenger T."/>
        </authorList>
    </citation>
    <scope>NUCLEOTIDE SEQUENCE [LARGE SCALE GENOMIC DNA]</scope>
    <source>
        <strain evidence="6">cv. HAL2</strain>
    </source>
</reference>
<feature type="transmembrane region" description="Helical" evidence="2">
    <location>
        <begin position="270"/>
        <end position="290"/>
    </location>
</feature>
<evidence type="ECO:0000259" key="4">
    <source>
        <dbReference type="Pfam" id="PF08268"/>
    </source>
</evidence>
<dbReference type="OrthoDB" id="681455at2759"/>
<evidence type="ECO:0008006" key="7">
    <source>
        <dbReference type="Google" id="ProtNLM"/>
    </source>
</evidence>
<dbReference type="Gramene" id="PUZ73940">
    <property type="protein sequence ID" value="PUZ73940"/>
    <property type="gene ID" value="GQ55_1G026100"/>
</dbReference>
<dbReference type="InterPro" id="IPR036047">
    <property type="entry name" value="F-box-like_dom_sf"/>
</dbReference>
<evidence type="ECO:0000259" key="3">
    <source>
        <dbReference type="Pfam" id="PF00646"/>
    </source>
</evidence>
<feature type="domain" description="F-box associated beta-propeller type 3" evidence="4">
    <location>
        <begin position="166"/>
        <end position="260"/>
    </location>
</feature>
<keyword evidence="2" id="KW-0812">Transmembrane</keyword>
<keyword evidence="6" id="KW-1185">Reference proteome</keyword>
<protein>
    <recommendedName>
        <fullName evidence="7">F-box domain-containing protein</fullName>
    </recommendedName>
</protein>
<dbReference type="InterPro" id="IPR001810">
    <property type="entry name" value="F-box_dom"/>
</dbReference>
<name>A0A2T7F1H4_9POAL</name>
<keyword evidence="2" id="KW-1133">Transmembrane helix</keyword>
<dbReference type="InterPro" id="IPR050796">
    <property type="entry name" value="SCF_F-box_component"/>
</dbReference>
<dbReference type="PANTHER" id="PTHR31672:SF2">
    <property type="entry name" value="F-BOX DOMAIN-CONTAINING PROTEIN"/>
    <property type="match status" value="1"/>
</dbReference>
<feature type="domain" description="F-box" evidence="3">
    <location>
        <begin position="7"/>
        <end position="35"/>
    </location>
</feature>
<keyword evidence="2" id="KW-0472">Membrane</keyword>
<dbReference type="Pfam" id="PF08268">
    <property type="entry name" value="FBA_3"/>
    <property type="match status" value="1"/>
</dbReference>
<accession>A0A2T7F1H4</accession>
<evidence type="ECO:0000313" key="5">
    <source>
        <dbReference type="EMBL" id="PUZ73940.1"/>
    </source>
</evidence>